<dbReference type="AlphaFoldDB" id="A0A7K3PNV5"/>
<dbReference type="InterPro" id="IPR046042">
    <property type="entry name" value="DUF6000"/>
</dbReference>
<dbReference type="RefSeq" id="WP_164246217.1">
    <property type="nucleotide sequence ID" value="NZ_JAAGMA010000523.1"/>
</dbReference>
<evidence type="ECO:0000313" key="2">
    <source>
        <dbReference type="Proteomes" id="UP000470446"/>
    </source>
</evidence>
<reference evidence="1 2" key="1">
    <citation type="submission" date="2020-01" db="EMBL/GenBank/DDBJ databases">
        <title>Insect and environment-associated Actinomycetes.</title>
        <authorList>
            <person name="Currrie C."/>
            <person name="Chevrette M."/>
            <person name="Carlson C."/>
            <person name="Stubbendieck R."/>
            <person name="Wendt-Pienkowski E."/>
        </authorList>
    </citation>
    <scope>NUCLEOTIDE SEQUENCE [LARGE SCALE GENOMIC DNA]</scope>
    <source>
        <strain evidence="1 2">SID14163</strain>
    </source>
</reference>
<protein>
    <submittedName>
        <fullName evidence="1">Uncharacterized protein</fullName>
    </submittedName>
</protein>
<dbReference type="EMBL" id="JAAGMA010000523">
    <property type="protein sequence ID" value="NEB10949.1"/>
    <property type="molecule type" value="Genomic_DNA"/>
</dbReference>
<sequence>MHRTDEEHEQLRLIRRYVTPGRRYLKLGGALLGMSERDRDKFLRKLGRAAGEISPRELDALLDRGWRERTAAAWLIAVAGRTEFRERLGGLLLASQGPFVGQAYCVALASFGTSADADILGAYLDRYLPRADLYYDQTAALGALLLVDAELGADHAARFLTPDGLWQQWIDGPPGKDRDAPDTYREFIGRLLACVDVAAKHCPGRLS</sequence>
<comment type="caution">
    <text evidence="1">The sequence shown here is derived from an EMBL/GenBank/DDBJ whole genome shotgun (WGS) entry which is preliminary data.</text>
</comment>
<dbReference type="Pfam" id="PF19463">
    <property type="entry name" value="DUF6000"/>
    <property type="match status" value="1"/>
</dbReference>
<proteinExistence type="predicted"/>
<dbReference type="Proteomes" id="UP000470446">
    <property type="component" value="Unassembled WGS sequence"/>
</dbReference>
<organism evidence="1 2">
    <name type="scientific">Streptomyces coelicoflavus</name>
    <dbReference type="NCBI Taxonomy" id="285562"/>
    <lineage>
        <taxon>Bacteria</taxon>
        <taxon>Bacillati</taxon>
        <taxon>Actinomycetota</taxon>
        <taxon>Actinomycetes</taxon>
        <taxon>Kitasatosporales</taxon>
        <taxon>Streptomycetaceae</taxon>
        <taxon>Streptomyces</taxon>
    </lineage>
</organism>
<gene>
    <name evidence="1" type="ORF">G3I32_19225</name>
</gene>
<accession>A0A7K3PNV5</accession>
<name>A0A7K3PNV5_9ACTN</name>
<evidence type="ECO:0000313" key="1">
    <source>
        <dbReference type="EMBL" id="NEB10949.1"/>
    </source>
</evidence>